<dbReference type="Proteomes" id="UP001218218">
    <property type="component" value="Unassembled WGS sequence"/>
</dbReference>
<sequence>MGTPTKLDARHSFSTFRSVVVRLLERKTRVEPMSVRRQEFEGGRLKNEIQETSSIETISTIHFQIRRRALAPAMWPKVITYGRQLSRSFHLSEHTIMSTAHRVMSNRNLNSEGERIDDTARLQRKVKGEKGKPDWYTQARCSSTQSRWGRSGVRPVLRVGRDRGGSKVGSSYMPPQELEDVTGERISMAGPNSWPPSGNCASLLHGKNERVEK</sequence>
<feature type="region of interest" description="Disordered" evidence="1">
    <location>
        <begin position="157"/>
        <end position="213"/>
    </location>
</feature>
<gene>
    <name evidence="2" type="ORF">DFH08DRAFT_803365</name>
</gene>
<evidence type="ECO:0000313" key="3">
    <source>
        <dbReference type="Proteomes" id="UP001218218"/>
    </source>
</evidence>
<evidence type="ECO:0000313" key="2">
    <source>
        <dbReference type="EMBL" id="KAJ7355323.1"/>
    </source>
</evidence>
<reference evidence="2" key="1">
    <citation type="submission" date="2023-03" db="EMBL/GenBank/DDBJ databases">
        <title>Massive genome expansion in bonnet fungi (Mycena s.s.) driven by repeated elements and novel gene families across ecological guilds.</title>
        <authorList>
            <consortium name="Lawrence Berkeley National Laboratory"/>
            <person name="Harder C.B."/>
            <person name="Miyauchi S."/>
            <person name="Viragh M."/>
            <person name="Kuo A."/>
            <person name="Thoen E."/>
            <person name="Andreopoulos B."/>
            <person name="Lu D."/>
            <person name="Skrede I."/>
            <person name="Drula E."/>
            <person name="Henrissat B."/>
            <person name="Morin E."/>
            <person name="Kohler A."/>
            <person name="Barry K."/>
            <person name="LaButti K."/>
            <person name="Morin E."/>
            <person name="Salamov A."/>
            <person name="Lipzen A."/>
            <person name="Mereny Z."/>
            <person name="Hegedus B."/>
            <person name="Baldrian P."/>
            <person name="Stursova M."/>
            <person name="Weitz H."/>
            <person name="Taylor A."/>
            <person name="Grigoriev I.V."/>
            <person name="Nagy L.G."/>
            <person name="Martin F."/>
            <person name="Kauserud H."/>
        </authorList>
    </citation>
    <scope>NUCLEOTIDE SEQUENCE</scope>
    <source>
        <strain evidence="2">CBHHK002</strain>
    </source>
</reference>
<dbReference type="AlphaFoldDB" id="A0AAD7EXX1"/>
<name>A0AAD7EXX1_9AGAR</name>
<evidence type="ECO:0000256" key="1">
    <source>
        <dbReference type="SAM" id="MobiDB-lite"/>
    </source>
</evidence>
<comment type="caution">
    <text evidence="2">The sequence shown here is derived from an EMBL/GenBank/DDBJ whole genome shotgun (WGS) entry which is preliminary data.</text>
</comment>
<organism evidence="2 3">
    <name type="scientific">Mycena albidolilacea</name>
    <dbReference type="NCBI Taxonomy" id="1033008"/>
    <lineage>
        <taxon>Eukaryota</taxon>
        <taxon>Fungi</taxon>
        <taxon>Dikarya</taxon>
        <taxon>Basidiomycota</taxon>
        <taxon>Agaricomycotina</taxon>
        <taxon>Agaricomycetes</taxon>
        <taxon>Agaricomycetidae</taxon>
        <taxon>Agaricales</taxon>
        <taxon>Marasmiineae</taxon>
        <taxon>Mycenaceae</taxon>
        <taxon>Mycena</taxon>
    </lineage>
</organism>
<protein>
    <submittedName>
        <fullName evidence="2">Uncharacterized protein</fullName>
    </submittedName>
</protein>
<dbReference type="EMBL" id="JARIHO010000009">
    <property type="protein sequence ID" value="KAJ7355323.1"/>
    <property type="molecule type" value="Genomic_DNA"/>
</dbReference>
<keyword evidence="3" id="KW-1185">Reference proteome</keyword>
<accession>A0AAD7EXX1</accession>
<proteinExistence type="predicted"/>